<proteinExistence type="predicted"/>
<evidence type="ECO:0008006" key="3">
    <source>
        <dbReference type="Google" id="ProtNLM"/>
    </source>
</evidence>
<dbReference type="EMBL" id="JBITDC010000027">
    <property type="protein sequence ID" value="MFI5681239.1"/>
    <property type="molecule type" value="Genomic_DNA"/>
</dbReference>
<name>A0ABW7YFQ4_STRCE</name>
<sequence length="49" mass="5066">MSAYVVMLSKRVSDPAEPARYAGSALAGHPETLLVAYGAIETLEGAVVC</sequence>
<comment type="caution">
    <text evidence="1">The sequence shown here is derived from an EMBL/GenBank/DDBJ whole genome shotgun (WGS) entry which is preliminary data.</text>
</comment>
<protein>
    <recommendedName>
        <fullName evidence="3">DUF1330 domain-containing protein</fullName>
    </recommendedName>
</protein>
<dbReference type="Proteomes" id="UP001612415">
    <property type="component" value="Unassembled WGS sequence"/>
</dbReference>
<keyword evidence="2" id="KW-1185">Reference proteome</keyword>
<dbReference type="RefSeq" id="WP_398661756.1">
    <property type="nucleotide sequence ID" value="NZ_JBITDC010000027.1"/>
</dbReference>
<evidence type="ECO:0000313" key="1">
    <source>
        <dbReference type="EMBL" id="MFI5681239.1"/>
    </source>
</evidence>
<evidence type="ECO:0000313" key="2">
    <source>
        <dbReference type="Proteomes" id="UP001612415"/>
    </source>
</evidence>
<reference evidence="1 2" key="1">
    <citation type="submission" date="2024-10" db="EMBL/GenBank/DDBJ databases">
        <title>The Natural Products Discovery Center: Release of the First 8490 Sequenced Strains for Exploring Actinobacteria Biosynthetic Diversity.</title>
        <authorList>
            <person name="Kalkreuter E."/>
            <person name="Kautsar S.A."/>
            <person name="Yang D."/>
            <person name="Bader C.D."/>
            <person name="Teijaro C.N."/>
            <person name="Fluegel L."/>
            <person name="Davis C.M."/>
            <person name="Simpson J.R."/>
            <person name="Lauterbach L."/>
            <person name="Steele A.D."/>
            <person name="Gui C."/>
            <person name="Meng S."/>
            <person name="Li G."/>
            <person name="Viehrig K."/>
            <person name="Ye F."/>
            <person name="Su P."/>
            <person name="Kiefer A.F."/>
            <person name="Nichols A."/>
            <person name="Cepeda A.J."/>
            <person name="Yan W."/>
            <person name="Fan B."/>
            <person name="Jiang Y."/>
            <person name="Adhikari A."/>
            <person name="Zheng C.-J."/>
            <person name="Schuster L."/>
            <person name="Cowan T.M."/>
            <person name="Smanski M.J."/>
            <person name="Chevrette M.G."/>
            <person name="De Carvalho L.P.S."/>
            <person name="Shen B."/>
        </authorList>
    </citation>
    <scope>NUCLEOTIDE SEQUENCE [LARGE SCALE GENOMIC DNA]</scope>
    <source>
        <strain evidence="1 2">NPDC051599</strain>
    </source>
</reference>
<accession>A0ABW7YFQ4</accession>
<organism evidence="1 2">
    <name type="scientific">Streptomyces cellulosae</name>
    <dbReference type="NCBI Taxonomy" id="1968"/>
    <lineage>
        <taxon>Bacteria</taxon>
        <taxon>Bacillati</taxon>
        <taxon>Actinomycetota</taxon>
        <taxon>Actinomycetes</taxon>
        <taxon>Kitasatosporales</taxon>
        <taxon>Streptomycetaceae</taxon>
        <taxon>Streptomyces</taxon>
    </lineage>
</organism>
<gene>
    <name evidence="1" type="ORF">ACIA8P_42655</name>
</gene>